<dbReference type="GO" id="GO:0004519">
    <property type="term" value="F:endonuclease activity"/>
    <property type="evidence" value="ECO:0007669"/>
    <property type="project" value="UniProtKB-KW"/>
</dbReference>
<evidence type="ECO:0000313" key="4">
    <source>
        <dbReference type="Proteomes" id="UP000295711"/>
    </source>
</evidence>
<dbReference type="InterPro" id="IPR053148">
    <property type="entry name" value="PD-DEXK-like_domain"/>
</dbReference>
<dbReference type="RefSeq" id="WP_132093604.1">
    <property type="nucleotide sequence ID" value="NZ_JANKAQ010000006.1"/>
</dbReference>
<dbReference type="EMBL" id="SLXA01000015">
    <property type="protein sequence ID" value="TCO82840.1"/>
    <property type="molecule type" value="Genomic_DNA"/>
</dbReference>
<dbReference type="OrthoDB" id="9801263at2"/>
<dbReference type="InterPro" id="IPR009362">
    <property type="entry name" value="YhcG_C"/>
</dbReference>
<dbReference type="Pfam" id="PF17761">
    <property type="entry name" value="DUF1016_N"/>
    <property type="match status" value="1"/>
</dbReference>
<name>A0A4R2LBG5_9FIRM</name>
<organism evidence="3 4">
    <name type="scientific">Frisingicoccus caecimuris</name>
    <dbReference type="NCBI Taxonomy" id="1796636"/>
    <lineage>
        <taxon>Bacteria</taxon>
        <taxon>Bacillati</taxon>
        <taxon>Bacillota</taxon>
        <taxon>Clostridia</taxon>
        <taxon>Lachnospirales</taxon>
        <taxon>Lachnospiraceae</taxon>
        <taxon>Frisingicoccus</taxon>
    </lineage>
</organism>
<feature type="domain" description="YhcG N-terminal" evidence="2">
    <location>
        <begin position="27"/>
        <end position="163"/>
    </location>
</feature>
<dbReference type="PANTHER" id="PTHR30547">
    <property type="entry name" value="UNCHARACTERIZED PROTEIN YHCG-RELATED"/>
    <property type="match status" value="1"/>
</dbReference>
<keyword evidence="3" id="KW-0378">Hydrolase</keyword>
<dbReference type="GO" id="GO:0003676">
    <property type="term" value="F:nucleic acid binding"/>
    <property type="evidence" value="ECO:0007669"/>
    <property type="project" value="InterPro"/>
</dbReference>
<sequence length="342" mass="40024">MGKKNEIAKRGISEAMTMDEQQLYEDVRLILHQAREQAYSNASAIMTYAYWNIGRRIVEQEQLGEKKAKYGSYLISNLSAKLSDEFGTGFSVANLRNCRQFYITFPKDSYGFSMAGKVTWSHLRDIMRISDEEERNFYLNEVANENWSVKTLERNIKSGYYKRMLSTQLPDKENKTLEFVKDPFVLEFMGIGSNIDQLENDLETAIINNLQKFLLEMGKGFSFVGRQIRICTETTDFYIDLVFYNFILKCFVLIDLKTTKLTHQDIGQMDMYVRMFDDLKRRNDDNPTVGIIFCTDKDETMVKYSVLQESQQIFASKYMTVLPTVEELQKELERNQLIYNQT</sequence>
<dbReference type="Pfam" id="PF06250">
    <property type="entry name" value="YhcG_C"/>
    <property type="match status" value="1"/>
</dbReference>
<comment type="caution">
    <text evidence="3">The sequence shown here is derived from an EMBL/GenBank/DDBJ whole genome shotgun (WGS) entry which is preliminary data.</text>
</comment>
<evidence type="ECO:0000259" key="1">
    <source>
        <dbReference type="Pfam" id="PF06250"/>
    </source>
</evidence>
<keyword evidence="3" id="KW-0255">Endonuclease</keyword>
<dbReference type="InterPro" id="IPR041527">
    <property type="entry name" value="YhcG_N"/>
</dbReference>
<evidence type="ECO:0000313" key="3">
    <source>
        <dbReference type="EMBL" id="TCO82840.1"/>
    </source>
</evidence>
<gene>
    <name evidence="3" type="ORF">EV212_11521</name>
</gene>
<protein>
    <submittedName>
        <fullName evidence="3">Putative nuclease of restriction endonuclease-like (RecB) superfamily</fullName>
    </submittedName>
</protein>
<dbReference type="AlphaFoldDB" id="A0A4R2LBG5"/>
<dbReference type="PANTHER" id="PTHR30547:SF5">
    <property type="entry name" value="NUCLEASE YHCG-RELATED"/>
    <property type="match status" value="1"/>
</dbReference>
<evidence type="ECO:0000259" key="2">
    <source>
        <dbReference type="Pfam" id="PF17761"/>
    </source>
</evidence>
<accession>A0A4R2LBG5</accession>
<keyword evidence="3" id="KW-0540">Nuclease</keyword>
<dbReference type="InterPro" id="IPR011856">
    <property type="entry name" value="tRNA_endonuc-like_dom_sf"/>
</dbReference>
<proteinExistence type="predicted"/>
<feature type="domain" description="YhcG PDDEXK nuclease" evidence="1">
    <location>
        <begin position="178"/>
        <end position="332"/>
    </location>
</feature>
<keyword evidence="4" id="KW-1185">Reference proteome</keyword>
<reference evidence="3 4" key="1">
    <citation type="submission" date="2019-03" db="EMBL/GenBank/DDBJ databases">
        <title>Genomic Encyclopedia of Type Strains, Phase IV (KMG-IV): sequencing the most valuable type-strain genomes for metagenomic binning, comparative biology and taxonomic classification.</title>
        <authorList>
            <person name="Goeker M."/>
        </authorList>
    </citation>
    <scope>NUCLEOTIDE SEQUENCE [LARGE SCALE GENOMIC DNA]</scope>
    <source>
        <strain evidence="3 4">DSM 28559</strain>
    </source>
</reference>
<dbReference type="Proteomes" id="UP000295711">
    <property type="component" value="Unassembled WGS sequence"/>
</dbReference>
<dbReference type="Gene3D" id="3.40.1350.10">
    <property type="match status" value="1"/>
</dbReference>